<feature type="chain" id="PRO_5045887816" description="Outer membrane protein assembly factor BamB" evidence="5">
    <location>
        <begin position="20"/>
        <end position="380"/>
    </location>
</feature>
<keyword evidence="8" id="KW-1185">Reference proteome</keyword>
<dbReference type="Pfam" id="PF13360">
    <property type="entry name" value="PQQ_2"/>
    <property type="match status" value="1"/>
</dbReference>
<dbReference type="InterPro" id="IPR011047">
    <property type="entry name" value="Quinoprotein_ADH-like_sf"/>
</dbReference>
<dbReference type="HAMAP" id="MF_00923">
    <property type="entry name" value="OM_assembly_BamB"/>
    <property type="match status" value="1"/>
</dbReference>
<dbReference type="Gene3D" id="2.130.10.10">
    <property type="entry name" value="YVTN repeat-like/Quinoprotein amine dehydrogenase"/>
    <property type="match status" value="1"/>
</dbReference>
<reference evidence="8" key="1">
    <citation type="journal article" date="2019" name="Int. J. Syst. Evol. Microbiol.">
        <title>The Global Catalogue of Microorganisms (GCM) 10K type strain sequencing project: providing services to taxonomists for standard genome sequencing and annotation.</title>
        <authorList>
            <consortium name="The Broad Institute Genomics Platform"/>
            <consortium name="The Broad Institute Genome Sequencing Center for Infectious Disease"/>
            <person name="Wu L."/>
            <person name="Ma J."/>
        </authorList>
    </citation>
    <scope>NUCLEOTIDE SEQUENCE [LARGE SCALE GENOMIC DNA]</scope>
    <source>
        <strain evidence="8">KCTC 52141</strain>
    </source>
</reference>
<name>A0ABV7HRL8_9GAMM</name>
<dbReference type="InterPro" id="IPR002372">
    <property type="entry name" value="PQQ_rpt_dom"/>
</dbReference>
<dbReference type="NCBIfam" id="TIGR03300">
    <property type="entry name" value="assembly_YfgL"/>
    <property type="match status" value="1"/>
</dbReference>
<comment type="similarity">
    <text evidence="4">Belongs to the BamB family.</text>
</comment>
<dbReference type="PANTHER" id="PTHR34512">
    <property type="entry name" value="CELL SURFACE PROTEIN"/>
    <property type="match status" value="1"/>
</dbReference>
<dbReference type="Proteomes" id="UP001595548">
    <property type="component" value="Unassembled WGS sequence"/>
</dbReference>
<keyword evidence="1 4" id="KW-0732">Signal</keyword>
<evidence type="ECO:0000256" key="3">
    <source>
        <dbReference type="ARBA" id="ARBA00023237"/>
    </source>
</evidence>
<dbReference type="SMART" id="SM00564">
    <property type="entry name" value="PQQ"/>
    <property type="match status" value="7"/>
</dbReference>
<comment type="subunit">
    <text evidence="4">Part of the Bam complex.</text>
</comment>
<dbReference type="InterPro" id="IPR015943">
    <property type="entry name" value="WD40/YVTN_repeat-like_dom_sf"/>
</dbReference>
<organism evidence="7 8">
    <name type="scientific">Gilvimarinus japonicus</name>
    <dbReference type="NCBI Taxonomy" id="1796469"/>
    <lineage>
        <taxon>Bacteria</taxon>
        <taxon>Pseudomonadati</taxon>
        <taxon>Pseudomonadota</taxon>
        <taxon>Gammaproteobacteria</taxon>
        <taxon>Cellvibrionales</taxon>
        <taxon>Cellvibrionaceae</taxon>
        <taxon>Gilvimarinus</taxon>
    </lineage>
</organism>
<dbReference type="InterPro" id="IPR018391">
    <property type="entry name" value="PQQ_b-propeller_rpt"/>
</dbReference>
<dbReference type="InterPro" id="IPR017687">
    <property type="entry name" value="BamB"/>
</dbReference>
<comment type="caution">
    <text evidence="7">The sequence shown here is derived from an EMBL/GenBank/DDBJ whole genome shotgun (WGS) entry which is preliminary data.</text>
</comment>
<evidence type="ECO:0000256" key="4">
    <source>
        <dbReference type="HAMAP-Rule" id="MF_00923"/>
    </source>
</evidence>
<evidence type="ECO:0000256" key="1">
    <source>
        <dbReference type="ARBA" id="ARBA00022729"/>
    </source>
</evidence>
<dbReference type="PANTHER" id="PTHR34512:SF30">
    <property type="entry name" value="OUTER MEMBRANE PROTEIN ASSEMBLY FACTOR BAMB"/>
    <property type="match status" value="1"/>
</dbReference>
<evidence type="ECO:0000313" key="8">
    <source>
        <dbReference type="Proteomes" id="UP001595548"/>
    </source>
</evidence>
<dbReference type="EMBL" id="JBHRTL010000006">
    <property type="protein sequence ID" value="MFC3155185.1"/>
    <property type="molecule type" value="Genomic_DNA"/>
</dbReference>
<feature type="signal peptide" evidence="5">
    <location>
        <begin position="1"/>
        <end position="19"/>
    </location>
</feature>
<keyword evidence="4" id="KW-0564">Palmitate</keyword>
<sequence length="380" mass="41338">MRYLALLWLMVGLSGCSLFSDEDGTEPMELVDFESTVEIKRVWHRGIGDGQGDGYTRITPVIDGDTLYAADYEGELYALNRKTGKVLWRKDLDTVLAGGVGLGKGQLLLGTDEGEVLALNLADGTELWRTQLSGEVMSVPAGDESIVAAQTLDGRLTVLDASNGEVMWFYDNPPPKLTLRGRPSPVITAAAVYAGFANGRLMSFNPQNGLILWEQRVAMPKGRSDLEKMVDIQASPLLRDGILYLNGYQGRLMAVSRSNGRPLWAIDSSSYQEIGLGDDALYIAKDDSAVVAYNAGSGAELWRNELMLRRQVTGPAVLGDYAVVADEEGYVHFLNTSDGRFAARERVDGSGVRVPLWSDGELLYVLANDGTLAAYAIKQD</sequence>
<dbReference type="RefSeq" id="WP_382415756.1">
    <property type="nucleotide sequence ID" value="NZ_AP031500.1"/>
</dbReference>
<evidence type="ECO:0000256" key="5">
    <source>
        <dbReference type="SAM" id="SignalP"/>
    </source>
</evidence>
<protein>
    <recommendedName>
        <fullName evidence="4">Outer membrane protein assembly factor BamB</fullName>
    </recommendedName>
</protein>
<dbReference type="PROSITE" id="PS51257">
    <property type="entry name" value="PROKAR_LIPOPROTEIN"/>
    <property type="match status" value="1"/>
</dbReference>
<feature type="domain" description="Pyrrolo-quinoline quinone repeat" evidence="6">
    <location>
        <begin position="73"/>
        <end position="291"/>
    </location>
</feature>
<gene>
    <name evidence="4 7" type="primary">bamB</name>
    <name evidence="7" type="ORF">ACFOEB_08230</name>
</gene>
<dbReference type="SUPFAM" id="SSF50998">
    <property type="entry name" value="Quinoprotein alcohol dehydrogenase-like"/>
    <property type="match status" value="1"/>
</dbReference>
<keyword evidence="4" id="KW-0449">Lipoprotein</keyword>
<keyword evidence="2 4" id="KW-0472">Membrane</keyword>
<keyword evidence="3 4" id="KW-0998">Cell outer membrane</keyword>
<comment type="subcellular location">
    <subcellularLocation>
        <location evidence="4">Cell outer membrane</location>
        <topology evidence="4">Lipid-anchor</topology>
    </subcellularLocation>
</comment>
<comment type="function">
    <text evidence="4">Part of the outer membrane protein assembly complex, which is involved in assembly and insertion of beta-barrel proteins into the outer membrane.</text>
</comment>
<accession>A0ABV7HRL8</accession>
<proteinExistence type="inferred from homology"/>
<evidence type="ECO:0000313" key="7">
    <source>
        <dbReference type="EMBL" id="MFC3155185.1"/>
    </source>
</evidence>
<evidence type="ECO:0000256" key="2">
    <source>
        <dbReference type="ARBA" id="ARBA00023136"/>
    </source>
</evidence>
<evidence type="ECO:0000259" key="6">
    <source>
        <dbReference type="Pfam" id="PF13360"/>
    </source>
</evidence>